<organism evidence="7 8">
    <name type="scientific">Nocardioides albidus</name>
    <dbReference type="NCBI Taxonomy" id="1517589"/>
    <lineage>
        <taxon>Bacteria</taxon>
        <taxon>Bacillati</taxon>
        <taxon>Actinomycetota</taxon>
        <taxon>Actinomycetes</taxon>
        <taxon>Propionibacteriales</taxon>
        <taxon>Nocardioidaceae</taxon>
        <taxon>Nocardioides</taxon>
    </lineage>
</organism>
<dbReference type="EMBL" id="VDMP01000026">
    <property type="protein sequence ID" value="TNM37739.1"/>
    <property type="molecule type" value="Genomic_DNA"/>
</dbReference>
<dbReference type="PIRSF" id="PIRSF005739">
    <property type="entry name" value="O-mtase"/>
    <property type="match status" value="1"/>
</dbReference>
<dbReference type="RefSeq" id="WP_139624285.1">
    <property type="nucleotide sequence ID" value="NZ_VDMP01000026.1"/>
</dbReference>
<evidence type="ECO:0000259" key="6">
    <source>
        <dbReference type="Pfam" id="PF08100"/>
    </source>
</evidence>
<evidence type="ECO:0000256" key="2">
    <source>
        <dbReference type="ARBA" id="ARBA00022679"/>
    </source>
</evidence>
<keyword evidence="8" id="KW-1185">Reference proteome</keyword>
<dbReference type="Gene3D" id="1.10.10.10">
    <property type="entry name" value="Winged helix-like DNA-binding domain superfamily/Winged helix DNA-binding domain"/>
    <property type="match status" value="1"/>
</dbReference>
<dbReference type="InterPro" id="IPR029063">
    <property type="entry name" value="SAM-dependent_MTases_sf"/>
</dbReference>
<dbReference type="InterPro" id="IPR016461">
    <property type="entry name" value="COMT-like"/>
</dbReference>
<dbReference type="Proteomes" id="UP000313231">
    <property type="component" value="Unassembled WGS sequence"/>
</dbReference>
<feature type="active site" description="Proton acceptor" evidence="4">
    <location>
        <position position="248"/>
    </location>
</feature>
<dbReference type="InterPro" id="IPR012967">
    <property type="entry name" value="COMT_dimerisation"/>
</dbReference>
<protein>
    <submittedName>
        <fullName evidence="7">Methyltransferase</fullName>
    </submittedName>
</protein>
<proteinExistence type="predicted"/>
<dbReference type="InterPro" id="IPR001077">
    <property type="entry name" value="COMT_C"/>
</dbReference>
<evidence type="ECO:0000259" key="5">
    <source>
        <dbReference type="Pfam" id="PF00891"/>
    </source>
</evidence>
<dbReference type="GO" id="GO:0046983">
    <property type="term" value="F:protein dimerization activity"/>
    <property type="evidence" value="ECO:0007669"/>
    <property type="project" value="InterPro"/>
</dbReference>
<dbReference type="Gene3D" id="3.40.50.150">
    <property type="entry name" value="Vaccinia Virus protein VP39"/>
    <property type="match status" value="1"/>
</dbReference>
<keyword evidence="1 7" id="KW-0489">Methyltransferase</keyword>
<reference evidence="7 8" key="1">
    <citation type="journal article" date="2016" name="Int. J. Syst. Evol. Microbiol.">
        <title>Nocardioides albidus sp. nov., an actinobacterium isolated from garden soil.</title>
        <authorList>
            <person name="Singh H."/>
            <person name="Du J."/>
            <person name="Trinh H."/>
            <person name="Won K."/>
            <person name="Yang J.E."/>
            <person name="Yin C."/>
            <person name="Kook M."/>
            <person name="Yi T.H."/>
        </authorList>
    </citation>
    <scope>NUCLEOTIDE SEQUENCE [LARGE SCALE GENOMIC DNA]</scope>
    <source>
        <strain evidence="7 8">CCTCC AB 2015297</strain>
    </source>
</reference>
<evidence type="ECO:0000313" key="8">
    <source>
        <dbReference type="Proteomes" id="UP000313231"/>
    </source>
</evidence>
<dbReference type="InterPro" id="IPR036390">
    <property type="entry name" value="WH_DNA-bd_sf"/>
</dbReference>
<dbReference type="Pfam" id="PF00891">
    <property type="entry name" value="Methyltransf_2"/>
    <property type="match status" value="1"/>
</dbReference>
<comment type="caution">
    <text evidence="7">The sequence shown here is derived from an EMBL/GenBank/DDBJ whole genome shotgun (WGS) entry which is preliminary data.</text>
</comment>
<dbReference type="AlphaFoldDB" id="A0A5C4VR99"/>
<keyword evidence="2 7" id="KW-0808">Transferase</keyword>
<accession>A0A5C4VR99</accession>
<dbReference type="InterPro" id="IPR036388">
    <property type="entry name" value="WH-like_DNA-bd_sf"/>
</dbReference>
<dbReference type="Pfam" id="PF08100">
    <property type="entry name" value="Dimerisation"/>
    <property type="match status" value="1"/>
</dbReference>
<evidence type="ECO:0000256" key="3">
    <source>
        <dbReference type="ARBA" id="ARBA00022691"/>
    </source>
</evidence>
<keyword evidence="3" id="KW-0949">S-adenosyl-L-methionine</keyword>
<dbReference type="OrthoDB" id="4145676at2"/>
<feature type="domain" description="O-methyltransferase C-terminal" evidence="5">
    <location>
        <begin position="112"/>
        <end position="319"/>
    </location>
</feature>
<evidence type="ECO:0000256" key="1">
    <source>
        <dbReference type="ARBA" id="ARBA00022603"/>
    </source>
</evidence>
<name>A0A5C4VR99_9ACTN</name>
<sequence>MNAQTDTPPPVTMLRMLTGYWISKALSVAAELGVADQLKDGRRSASDLAATCGADPASLYRLLRALAGVGVFTEGDDGRFGLTPLAELLRTDTPGSMRALARMYGSEQFEAWAGLEGSIRTGDPSFERIFGATYFDHLESHPRSSAVFNDAMTGWTAQLADAVVGAYDFSRSRQVVDVGGGLGLLLSTILRANQATEGVLFELPHVAADATAFLDKAGVGDRSSAVGGDFFESVPEGGTTYVVAQILHDWDDEHSGRILRNCRRAIHPDGRLLVVEQVIPPADENSLGKWLDLHMLVLLGGRERTESEYQALLATAGFELNRVIPTAAGASVLEAAPA</sequence>
<dbReference type="SUPFAM" id="SSF46785">
    <property type="entry name" value="Winged helix' DNA-binding domain"/>
    <property type="match status" value="1"/>
</dbReference>
<dbReference type="SUPFAM" id="SSF53335">
    <property type="entry name" value="S-adenosyl-L-methionine-dependent methyltransferases"/>
    <property type="match status" value="1"/>
</dbReference>
<dbReference type="PANTHER" id="PTHR43712">
    <property type="entry name" value="PUTATIVE (AFU_ORTHOLOGUE AFUA_4G14580)-RELATED"/>
    <property type="match status" value="1"/>
</dbReference>
<feature type="domain" description="O-methyltransferase dimerisation" evidence="6">
    <location>
        <begin position="15"/>
        <end position="90"/>
    </location>
</feature>
<dbReference type="GO" id="GO:0008171">
    <property type="term" value="F:O-methyltransferase activity"/>
    <property type="evidence" value="ECO:0007669"/>
    <property type="project" value="InterPro"/>
</dbReference>
<dbReference type="PROSITE" id="PS51683">
    <property type="entry name" value="SAM_OMT_II"/>
    <property type="match status" value="1"/>
</dbReference>
<evidence type="ECO:0000313" key="7">
    <source>
        <dbReference type="EMBL" id="TNM37739.1"/>
    </source>
</evidence>
<dbReference type="GO" id="GO:0032259">
    <property type="term" value="P:methylation"/>
    <property type="evidence" value="ECO:0007669"/>
    <property type="project" value="UniProtKB-KW"/>
</dbReference>
<dbReference type="PANTHER" id="PTHR43712:SF2">
    <property type="entry name" value="O-METHYLTRANSFERASE CICE"/>
    <property type="match status" value="1"/>
</dbReference>
<gene>
    <name evidence="7" type="ORF">FHP29_18335</name>
</gene>
<evidence type="ECO:0000256" key="4">
    <source>
        <dbReference type="PIRSR" id="PIRSR005739-1"/>
    </source>
</evidence>
<dbReference type="Gene3D" id="1.10.287.1350">
    <property type="match status" value="1"/>
</dbReference>